<reference evidence="1" key="1">
    <citation type="journal article" date="2021" name="Proc. Natl. Acad. Sci. U.S.A.">
        <title>A Catalog of Tens of Thousands of Viruses from Human Metagenomes Reveals Hidden Associations with Chronic Diseases.</title>
        <authorList>
            <person name="Tisza M.J."/>
            <person name="Buck C.B."/>
        </authorList>
    </citation>
    <scope>NUCLEOTIDE SEQUENCE</scope>
    <source>
        <strain evidence="1">CtL0q1</strain>
    </source>
</reference>
<accession>A0A8S5PK43</accession>
<proteinExistence type="predicted"/>
<organism evidence="1">
    <name type="scientific">Siphoviridae sp. ctL0q1</name>
    <dbReference type="NCBI Taxonomy" id="2825449"/>
    <lineage>
        <taxon>Viruses</taxon>
        <taxon>Duplodnaviria</taxon>
        <taxon>Heunggongvirae</taxon>
        <taxon>Uroviricota</taxon>
        <taxon>Caudoviricetes</taxon>
    </lineage>
</organism>
<sequence length="192" mass="21467">MATARTKKETVAGSVKPANTAVEQKVESAATKMEPVKEKKVFTDSDYVLCRSITYGGLYIGGQSGNMYEFRDYGSECEINYRDLVSLIRKGSDHIFLPRFIILDEDLLDDFPTIKRAYEVAYTRKDLLEILALPTSQMKAAISELPEATQNVLEKMIGEEIANGSLDSISKVRTLSNLFNSDFNLLSSLFVK</sequence>
<name>A0A8S5PK43_9CAUD</name>
<protein>
    <submittedName>
        <fullName evidence="1">Uncharacterized protein</fullName>
    </submittedName>
</protein>
<evidence type="ECO:0000313" key="1">
    <source>
        <dbReference type="EMBL" id="DAE06949.1"/>
    </source>
</evidence>
<dbReference type="EMBL" id="BK015443">
    <property type="protein sequence ID" value="DAE06949.1"/>
    <property type="molecule type" value="Genomic_DNA"/>
</dbReference>